<dbReference type="Pfam" id="PF07703">
    <property type="entry name" value="A2M_BRD"/>
    <property type="match status" value="1"/>
</dbReference>
<evidence type="ECO:0000256" key="1">
    <source>
        <dbReference type="ARBA" id="ARBA00010556"/>
    </source>
</evidence>
<keyword evidence="7" id="KW-1185">Reference proteome</keyword>
<gene>
    <name evidence="6" type="ORF">ACFOX3_09880</name>
</gene>
<evidence type="ECO:0000256" key="2">
    <source>
        <dbReference type="ARBA" id="ARBA00022729"/>
    </source>
</evidence>
<organism evidence="6 7">
    <name type="scientific">Simiduia curdlanivorans</name>
    <dbReference type="NCBI Taxonomy" id="1492769"/>
    <lineage>
        <taxon>Bacteria</taxon>
        <taxon>Pseudomonadati</taxon>
        <taxon>Pseudomonadota</taxon>
        <taxon>Gammaproteobacteria</taxon>
        <taxon>Cellvibrionales</taxon>
        <taxon>Cellvibrionaceae</taxon>
        <taxon>Simiduia</taxon>
    </lineage>
</organism>
<dbReference type="Pfam" id="PF17972">
    <property type="entry name" value="bMG5"/>
    <property type="match status" value="1"/>
</dbReference>
<dbReference type="Pfam" id="PF21142">
    <property type="entry name" value="A2M_bMG2"/>
    <property type="match status" value="1"/>
</dbReference>
<keyword evidence="3" id="KW-1003">Cell membrane</keyword>
<dbReference type="Pfam" id="PF17973">
    <property type="entry name" value="bMG10"/>
    <property type="match status" value="1"/>
</dbReference>
<dbReference type="InterPro" id="IPR049120">
    <property type="entry name" value="A2M_bMG2"/>
</dbReference>
<dbReference type="Gene3D" id="2.60.40.1930">
    <property type="match status" value="1"/>
</dbReference>
<dbReference type="Pfam" id="PF17962">
    <property type="entry name" value="bMG6"/>
    <property type="match status" value="1"/>
</dbReference>
<dbReference type="PANTHER" id="PTHR40094">
    <property type="entry name" value="ALPHA-2-MACROGLOBULIN HOMOLOG"/>
    <property type="match status" value="1"/>
</dbReference>
<comment type="function">
    <text evidence="3">Protects the bacterial cell from host peptidases.</text>
</comment>
<dbReference type="PANTHER" id="PTHR40094:SF1">
    <property type="entry name" value="UBIQUITIN DOMAIN-CONTAINING PROTEIN"/>
    <property type="match status" value="1"/>
</dbReference>
<dbReference type="SMART" id="SM01419">
    <property type="entry name" value="Thiol-ester_cl"/>
    <property type="match status" value="1"/>
</dbReference>
<dbReference type="SMART" id="SM01360">
    <property type="entry name" value="A2M"/>
    <property type="match status" value="1"/>
</dbReference>
<evidence type="ECO:0000313" key="6">
    <source>
        <dbReference type="EMBL" id="MFC4362613.1"/>
    </source>
</evidence>
<dbReference type="InterPro" id="IPR051802">
    <property type="entry name" value="YfhM-like"/>
</dbReference>
<feature type="domain" description="Alpha-2-macroglobulin bait region" evidence="4">
    <location>
        <begin position="737"/>
        <end position="885"/>
    </location>
</feature>
<dbReference type="InterPro" id="IPR026284">
    <property type="entry name" value="A2MG_proteobact"/>
</dbReference>
<dbReference type="InterPro" id="IPR002890">
    <property type="entry name" value="MG2"/>
</dbReference>
<dbReference type="InterPro" id="IPR040639">
    <property type="entry name" value="A2MG_MG1"/>
</dbReference>
<proteinExistence type="inferred from homology"/>
<comment type="caution">
    <text evidence="6">The sequence shown here is derived from an EMBL/GenBank/DDBJ whole genome shotgun (WGS) entry which is preliminary data.</text>
</comment>
<dbReference type="InterPro" id="IPR008930">
    <property type="entry name" value="Terpenoid_cyclase/PrenylTrfase"/>
</dbReference>
<name>A0ABV8V5Z9_9GAMM</name>
<dbReference type="SUPFAM" id="SSF48239">
    <property type="entry name" value="Terpenoid cyclases/Protein prenyltransferases"/>
    <property type="match status" value="1"/>
</dbReference>
<evidence type="ECO:0000259" key="5">
    <source>
        <dbReference type="SMART" id="SM01360"/>
    </source>
</evidence>
<dbReference type="InterPro" id="IPR001599">
    <property type="entry name" value="Macroglobln_a2"/>
</dbReference>
<dbReference type="InterPro" id="IPR041462">
    <property type="entry name" value="Bact_A2M_MG6"/>
</dbReference>
<keyword evidence="2" id="KW-0732">Signal</keyword>
<dbReference type="CDD" id="cd02891">
    <property type="entry name" value="A2M_like"/>
    <property type="match status" value="1"/>
</dbReference>
<reference evidence="7" key="1">
    <citation type="journal article" date="2019" name="Int. J. Syst. Evol. Microbiol.">
        <title>The Global Catalogue of Microorganisms (GCM) 10K type strain sequencing project: providing services to taxonomists for standard genome sequencing and annotation.</title>
        <authorList>
            <consortium name="The Broad Institute Genomics Platform"/>
            <consortium name="The Broad Institute Genome Sequencing Center for Infectious Disease"/>
            <person name="Wu L."/>
            <person name="Ma J."/>
        </authorList>
    </citation>
    <scope>NUCLEOTIDE SEQUENCE [LARGE SCALE GENOMIC DNA]</scope>
    <source>
        <strain evidence="7">CECT 8570</strain>
    </source>
</reference>
<keyword evidence="3" id="KW-0472">Membrane</keyword>
<dbReference type="SMART" id="SM01359">
    <property type="entry name" value="A2M_N_2"/>
    <property type="match status" value="1"/>
</dbReference>
<dbReference type="InterPro" id="IPR021868">
    <property type="entry name" value="Alpha_2_Macroglob_MG3"/>
</dbReference>
<comment type="similarity">
    <text evidence="1">Belongs to the protease inhibitor I39 (alpha-2-macroglobulin) family. Bacterial alpha-2-macroglobulin subfamily.</text>
</comment>
<dbReference type="Pfam" id="PF01835">
    <property type="entry name" value="MG2"/>
    <property type="match status" value="1"/>
</dbReference>
<evidence type="ECO:0000256" key="3">
    <source>
        <dbReference type="PIRNR" id="PIRNR038980"/>
    </source>
</evidence>
<dbReference type="PROSITE" id="PS51257">
    <property type="entry name" value="PROKAR_LIPOPROTEIN"/>
    <property type="match status" value="1"/>
</dbReference>
<feature type="domain" description="Alpha-2-macroglobulin" evidence="5">
    <location>
        <begin position="948"/>
        <end position="1035"/>
    </location>
</feature>
<accession>A0ABV8V5Z9</accession>
<evidence type="ECO:0000259" key="4">
    <source>
        <dbReference type="SMART" id="SM01359"/>
    </source>
</evidence>
<dbReference type="InterPro" id="IPR041246">
    <property type="entry name" value="Bact_MG10"/>
</dbReference>
<dbReference type="Gene3D" id="1.50.10.20">
    <property type="match status" value="1"/>
</dbReference>
<dbReference type="InterPro" id="IPR011626">
    <property type="entry name" value="Alpha-macroglobulin_TED"/>
</dbReference>
<sequence>MKWMLPLLTLLLLGCSQDKSTEANIESTQPEAAFNLAQVKQDYPDTALSVLDVSERDLDGRNAIAVTLSVPINPEDNIQRYFSISSKGGALVDGAWAVSKSGKTVWFPYTEPNTEYEITTYQGLVAANGQRLASNHFTALRTRHLNPSFNFDTRGHFLSAGIGNGLPISSVNVNDINIDFFRIDSDNISRFLQEMHQRGNYYWGVDELTQLGELVYSGRYQLDGEKNTRTQRSIDVGNNPALKNAGVYLAVMSAAGKYDDKQLVWFAVTDLGLHARQYQNQLDVYVSSLNSGTALESVTVRLLNAQSTLLSERTTTPDGLASFTPIDNSAELIVAQQGDHYSVVEVRKPALDLSEFDLGKRPQLPVELFVYTPRDLFRPGEVIDFNGLIRDGDGRHAAATVLNAELRSPDGSSVKSFKWQAQAAGYYHYPWQVPSNAMLGNWQLIVTGSLRQPVSYSFKVEEFLPERMKLNFNLNAEATEGARIVSQAQETITVPVLGEYLYGAPAAGNRLSTQVFVKPWRNPVEALKHYSFGNVNEANLKQEFDLEDINLDEQGQALLKIDSQWRSAQSPLQVKLISSLYESGGRPVSRAYSTLVWPHEYLIGIQAEFGDKNPEANSRVNFDLIKASLSGALANATNIDIKLIQEDRQYFWVYDNNQGWHYEWTDKEFVEQSRTIDLSGDQPTRLQLPVNYGSYRLEARDPDSGQITSIRFYAGYDWYSRWQDSQSGDATARPDKVIIALDKAHYRAGDIAQVNILPPSAGEALIMVEGDGPLWMKRISIEKEGTTLGIPIDKNWRQHNLYVTALVLQPGEQKNLITPTRSFGLAHLALDRSKRKLAISLDVAEKILPEQTYHVNLEVTSNGGNAPSGDVFVTLAAVDVGVLSISNFQTPDPFAHFFGQRRYSVDSRDIYGNLIEVNNAAKATLRFGGDSDISRGGKEPQSEVQIVSLFSGPIKLDNGKANIALQIPDFNGRLRLMAVAFSDQAFGSTEAEVTVAAPIVTQLSLPRFLALGDSASLALDVHNLSDAEQKLEVKLSADGPIKMSAGSKTLSLADKEKATLLFPIEATGYSGAATVSLTVSGNTTDTFSRHWQLGVRPAYPAVIKQETKTLNNKEVFQLSGEQIKDLLPDSVQASVSASSQVNLNIDSQLKNLLAYPYGCLEQTSSRAYPLTFASQENQRRFHLPVIEDAKRFDMIEKGIDHIATLQLSNGGFGLWSNSSSEEHWLTAYVADFLLNARAAGIAVAPELIDKTLRRLTQYISRSGSFVDQRWSEDSRHYTFAYKAYAAYVLAQVNQAPLGALRSLHDNQLKHAKTGLAKVQLGLALVRMGDATRGNAAIKEGLATKSDGRQYYGDYGSEIRDSAMIIHLLLENNLYTSEAATLSFSLAQQLRSQQWFSTQERNALFLAGISLQSHLANSWQAKVILGAAETAIDQDSGYQKNLSSADLTAGFSITSLNDKPIFVSSMISGYSKTKPAAHSEGLQIERTWYDKSGQPVQPSQVSVGELFIVHLRVSADKRTPDALVVDLLPAGFELENQNLDSAIKLDNFSVDQQPLAQLLNNTQLKHQEYRDDRYVAALDVNHYQAAHLFYLMRAVTPGTYQVPSPLVEDMYRPERRGLGETMDRITINNVAK</sequence>
<dbReference type="RefSeq" id="WP_290259345.1">
    <property type="nucleotide sequence ID" value="NZ_JAUFQG010000004.1"/>
</dbReference>
<dbReference type="InterPro" id="IPR047565">
    <property type="entry name" value="Alpha-macroglob_thiol-ester_cl"/>
</dbReference>
<dbReference type="InterPro" id="IPR041203">
    <property type="entry name" value="Bact_A2M_MG5"/>
</dbReference>
<dbReference type="InterPro" id="IPR011625">
    <property type="entry name" value="A2M_N_BRD"/>
</dbReference>
<keyword evidence="3" id="KW-0646">Protease inhibitor</keyword>
<dbReference type="Pfam" id="PF17970">
    <property type="entry name" value="bMG1"/>
    <property type="match status" value="1"/>
</dbReference>
<dbReference type="Pfam" id="PF07678">
    <property type="entry name" value="TED_complement"/>
    <property type="match status" value="1"/>
</dbReference>
<dbReference type="Pfam" id="PF00207">
    <property type="entry name" value="A2M"/>
    <property type="match status" value="1"/>
</dbReference>
<dbReference type="EMBL" id="JBHSCX010000008">
    <property type="protein sequence ID" value="MFC4362613.1"/>
    <property type="molecule type" value="Genomic_DNA"/>
</dbReference>
<evidence type="ECO:0000313" key="7">
    <source>
        <dbReference type="Proteomes" id="UP001595840"/>
    </source>
</evidence>
<protein>
    <recommendedName>
        <fullName evidence="3">Alpha-2-macroglobulin</fullName>
    </recommendedName>
</protein>
<dbReference type="Proteomes" id="UP001595840">
    <property type="component" value="Unassembled WGS sequence"/>
</dbReference>
<dbReference type="PIRSF" id="PIRSF038980">
    <property type="entry name" value="A2M_bac"/>
    <property type="match status" value="1"/>
</dbReference>
<dbReference type="Pfam" id="PF11974">
    <property type="entry name" value="bMG3"/>
    <property type="match status" value="1"/>
</dbReference>